<sequence length="166" mass="18044">MKPSIRIRAALLLLLLAALGGCGTAPPVASTDERIVPIISASPPASTEAPVPPPSRTLDAYKVEVAHHVMRQNLDQTFSGRLPPMLPAIVVLNITVRDDGEVEDVEVQRSRNDNASRVAVASMRRSGKLPKPANLLAGSTRRLTFSETFLFDHQYRFQLRSLAGPQ</sequence>
<protein>
    <recommendedName>
        <fullName evidence="4">Energy transducer TonB</fullName>
    </recommendedName>
</protein>
<evidence type="ECO:0000313" key="2">
    <source>
        <dbReference type="EMBL" id="MFC3460869.1"/>
    </source>
</evidence>
<dbReference type="Gene3D" id="3.30.1150.10">
    <property type="match status" value="1"/>
</dbReference>
<accession>A0ABV7PNQ8</accession>
<dbReference type="Proteomes" id="UP001595665">
    <property type="component" value="Unassembled WGS sequence"/>
</dbReference>
<organism evidence="2 3">
    <name type="scientific">Massilia haematophila</name>
    <dbReference type="NCBI Taxonomy" id="457923"/>
    <lineage>
        <taxon>Bacteria</taxon>
        <taxon>Pseudomonadati</taxon>
        <taxon>Pseudomonadota</taxon>
        <taxon>Betaproteobacteria</taxon>
        <taxon>Burkholderiales</taxon>
        <taxon>Oxalobacteraceae</taxon>
        <taxon>Telluria group</taxon>
        <taxon>Massilia</taxon>
    </lineage>
</organism>
<keyword evidence="1" id="KW-0732">Signal</keyword>
<evidence type="ECO:0000256" key="1">
    <source>
        <dbReference type="SAM" id="SignalP"/>
    </source>
</evidence>
<comment type="caution">
    <text evidence="2">The sequence shown here is derived from an EMBL/GenBank/DDBJ whole genome shotgun (WGS) entry which is preliminary data.</text>
</comment>
<dbReference type="SUPFAM" id="SSF74653">
    <property type="entry name" value="TolA/TonB C-terminal domain"/>
    <property type="match status" value="1"/>
</dbReference>
<proteinExistence type="predicted"/>
<evidence type="ECO:0000313" key="3">
    <source>
        <dbReference type="Proteomes" id="UP001595665"/>
    </source>
</evidence>
<feature type="signal peptide" evidence="1">
    <location>
        <begin position="1"/>
        <end position="25"/>
    </location>
</feature>
<reference evidence="3" key="1">
    <citation type="journal article" date="2019" name="Int. J. Syst. Evol. Microbiol.">
        <title>The Global Catalogue of Microorganisms (GCM) 10K type strain sequencing project: providing services to taxonomists for standard genome sequencing and annotation.</title>
        <authorList>
            <consortium name="The Broad Institute Genomics Platform"/>
            <consortium name="The Broad Institute Genome Sequencing Center for Infectious Disease"/>
            <person name="Wu L."/>
            <person name="Ma J."/>
        </authorList>
    </citation>
    <scope>NUCLEOTIDE SEQUENCE [LARGE SCALE GENOMIC DNA]</scope>
    <source>
        <strain evidence="3">CCM 7480</strain>
    </source>
</reference>
<keyword evidence="3" id="KW-1185">Reference proteome</keyword>
<dbReference type="RefSeq" id="WP_379737226.1">
    <property type="nucleotide sequence ID" value="NZ_JBHRVV010000001.1"/>
</dbReference>
<gene>
    <name evidence="2" type="ORF">ACFOPH_21875</name>
</gene>
<name>A0ABV7PNQ8_9BURK</name>
<feature type="chain" id="PRO_5047067014" description="Energy transducer TonB" evidence="1">
    <location>
        <begin position="26"/>
        <end position="166"/>
    </location>
</feature>
<evidence type="ECO:0008006" key="4">
    <source>
        <dbReference type="Google" id="ProtNLM"/>
    </source>
</evidence>
<dbReference type="EMBL" id="JBHRVV010000001">
    <property type="protein sequence ID" value="MFC3460869.1"/>
    <property type="molecule type" value="Genomic_DNA"/>
</dbReference>
<dbReference type="PROSITE" id="PS51257">
    <property type="entry name" value="PROKAR_LIPOPROTEIN"/>
    <property type="match status" value="1"/>
</dbReference>